<comment type="caution">
    <text evidence="2">The sequence shown here is derived from an EMBL/GenBank/DDBJ whole genome shotgun (WGS) entry which is preliminary data.</text>
</comment>
<gene>
    <name evidence="2" type="ORF">K7432_008742</name>
</gene>
<accession>A0ABR2WRC9</accession>
<reference evidence="2 3" key="1">
    <citation type="submission" date="2023-04" db="EMBL/GenBank/DDBJ databases">
        <title>Genome of Basidiobolus ranarum AG-B5.</title>
        <authorList>
            <person name="Stajich J.E."/>
            <person name="Carter-House D."/>
            <person name="Gryganskyi A."/>
        </authorList>
    </citation>
    <scope>NUCLEOTIDE SEQUENCE [LARGE SCALE GENOMIC DNA]</scope>
    <source>
        <strain evidence="2 3">AG-B5</strain>
    </source>
</reference>
<dbReference type="EMBL" id="JASJQH010000499">
    <property type="protein sequence ID" value="KAK9764074.1"/>
    <property type="molecule type" value="Genomic_DNA"/>
</dbReference>
<feature type="compositionally biased region" description="Basic and acidic residues" evidence="1">
    <location>
        <begin position="211"/>
        <end position="220"/>
    </location>
</feature>
<feature type="compositionally biased region" description="Polar residues" evidence="1">
    <location>
        <begin position="200"/>
        <end position="210"/>
    </location>
</feature>
<evidence type="ECO:0000313" key="3">
    <source>
        <dbReference type="Proteomes" id="UP001479436"/>
    </source>
</evidence>
<keyword evidence="3" id="KW-1185">Reference proteome</keyword>
<feature type="region of interest" description="Disordered" evidence="1">
    <location>
        <begin position="193"/>
        <end position="224"/>
    </location>
</feature>
<organism evidence="2 3">
    <name type="scientific">Basidiobolus ranarum</name>
    <dbReference type="NCBI Taxonomy" id="34480"/>
    <lineage>
        <taxon>Eukaryota</taxon>
        <taxon>Fungi</taxon>
        <taxon>Fungi incertae sedis</taxon>
        <taxon>Zoopagomycota</taxon>
        <taxon>Entomophthoromycotina</taxon>
        <taxon>Basidiobolomycetes</taxon>
        <taxon>Basidiobolales</taxon>
        <taxon>Basidiobolaceae</taxon>
        <taxon>Basidiobolus</taxon>
    </lineage>
</organism>
<protein>
    <submittedName>
        <fullName evidence="2">Uncharacterized protein</fullName>
    </submittedName>
</protein>
<dbReference type="Proteomes" id="UP001479436">
    <property type="component" value="Unassembled WGS sequence"/>
</dbReference>
<proteinExistence type="predicted"/>
<evidence type="ECO:0000256" key="1">
    <source>
        <dbReference type="SAM" id="MobiDB-lite"/>
    </source>
</evidence>
<name>A0ABR2WRC9_9FUNG</name>
<sequence>METFSLERVITVGDRKLTDMYRSSRDLGISREVVLKGFLRKARDVNELQKQIPLNMTQTKDIFDNCIYGNSLVRSPVESTESANVYNEIMFNMMNTYMYPATQSVEPGTITFSSVSSVVINSNEPSTQGYPPPSWTTESSIDFSFNNTPGIESFIPELSSTPTPQTTLSSDSLNYSFEQSSYYNYLSVPLPSEPMEEDASTSSIYSSAEHTTQETEDRSIESSPPFYSELSKALLLNESSDAQSSVGGDKRKRCYEEADIEAQLHQTKRVATV</sequence>
<evidence type="ECO:0000313" key="2">
    <source>
        <dbReference type="EMBL" id="KAK9764074.1"/>
    </source>
</evidence>